<evidence type="ECO:0000313" key="9">
    <source>
        <dbReference type="EMBL" id="EFN50913.1"/>
    </source>
</evidence>
<comment type="similarity">
    <text evidence="7">Belongs to the inorganic phosphate transporter (PiT) (TC 2.A.20) family.</text>
</comment>
<evidence type="ECO:0000256" key="4">
    <source>
        <dbReference type="ARBA" id="ARBA00022692"/>
    </source>
</evidence>
<comment type="subcellular location">
    <subcellularLocation>
        <location evidence="1 7">Membrane</location>
        <topology evidence="1 7">Multi-pass membrane protein</topology>
    </subcellularLocation>
</comment>
<dbReference type="PANTHER" id="PTHR11101:SF96">
    <property type="entry name" value="PHOSPHATE TRANSPORTER"/>
    <property type="match status" value="1"/>
</dbReference>
<reference evidence="9 10" key="1">
    <citation type="journal article" date="2010" name="Plant Cell">
        <title>The Chlorella variabilis NC64A genome reveals adaptation to photosymbiosis, coevolution with viruses, and cryptic sex.</title>
        <authorList>
            <person name="Blanc G."/>
            <person name="Duncan G."/>
            <person name="Agarkova I."/>
            <person name="Borodovsky M."/>
            <person name="Gurnon J."/>
            <person name="Kuo A."/>
            <person name="Lindquist E."/>
            <person name="Lucas S."/>
            <person name="Pangilinan J."/>
            <person name="Polle J."/>
            <person name="Salamov A."/>
            <person name="Terry A."/>
            <person name="Yamada T."/>
            <person name="Dunigan D.D."/>
            <person name="Grigoriev I.V."/>
            <person name="Claverie J.M."/>
            <person name="Van Etten J.L."/>
        </authorList>
    </citation>
    <scope>NUCLEOTIDE SEQUENCE [LARGE SCALE GENOMIC DNA]</scope>
    <source>
        <strain evidence="9 10">NC64A</strain>
    </source>
</reference>
<dbReference type="OrthoDB" id="260807at2759"/>
<dbReference type="Proteomes" id="UP000008141">
    <property type="component" value="Unassembled WGS sequence"/>
</dbReference>
<name>E1ZTD6_CHLVA</name>
<dbReference type="RefSeq" id="XP_005843015.1">
    <property type="nucleotide sequence ID" value="XM_005842953.1"/>
</dbReference>
<evidence type="ECO:0000256" key="7">
    <source>
        <dbReference type="RuleBase" id="RU363058"/>
    </source>
</evidence>
<keyword evidence="3 7" id="KW-0592">Phosphate transport</keyword>
<keyword evidence="2 7" id="KW-0813">Transport</keyword>
<evidence type="ECO:0000256" key="1">
    <source>
        <dbReference type="ARBA" id="ARBA00004141"/>
    </source>
</evidence>
<feature type="region of interest" description="Disordered" evidence="8">
    <location>
        <begin position="258"/>
        <end position="283"/>
    </location>
</feature>
<comment type="function">
    <text evidence="7">Sodium-phosphate symporter.</text>
</comment>
<dbReference type="STRING" id="554065.E1ZTD6"/>
<organism evidence="10">
    <name type="scientific">Chlorella variabilis</name>
    <name type="common">Green alga</name>
    <dbReference type="NCBI Taxonomy" id="554065"/>
    <lineage>
        <taxon>Eukaryota</taxon>
        <taxon>Viridiplantae</taxon>
        <taxon>Chlorophyta</taxon>
        <taxon>core chlorophytes</taxon>
        <taxon>Trebouxiophyceae</taxon>
        <taxon>Chlorellales</taxon>
        <taxon>Chlorellaceae</taxon>
        <taxon>Chlorella clade</taxon>
        <taxon>Chlorella</taxon>
    </lineage>
</organism>
<keyword evidence="6 7" id="KW-0472">Membrane</keyword>
<dbReference type="InterPro" id="IPR001204">
    <property type="entry name" value="Phos_transporter"/>
</dbReference>
<keyword evidence="4 7" id="KW-0812">Transmembrane</keyword>
<proteinExistence type="inferred from homology"/>
<accession>E1ZTD6</accession>
<sequence>MVYTEFTWIFVCSIFLALFVAYGIGANDVANAFGSSVGAKALTMKQAIVIAAFCEFGGAVLLGAGVTDTIRGGIADLTYYKSKPDLYMYGMLCALLAAGIWLLLATFLELPVSTTHSIVGAVIGMSCVAGGFDSVTWSAEKDSFPFLSGVSVIVISWFTSPILAGAVAALLFLFTRHAVLRRKNSYKLSLFVLPVLTLLTVYVSCYYIIQKGPKLADKVSEETNAWISACFAVGGALIAGLIGVPLIKRQVERDWEELNKPEGDMESGSDTAASPEDLEKPAIGAGHSSRTPAMFKDMRKSKLFGAVSKSSNFDIHEVIGEDKTVNELHNNAEQFDRKTEISFKYLQVFTAMCNSFAHGSNDVANAVGPFAGIYAVWQCTCVSSKSDVPIWILVIGGVGLVIGLATYGYKIMRVLGVKMTKLTNSRGYCVELSSAAVIIVGSRYGLLLSSTQCLVGAVTGVGLVEAVSGRKPESSHTDNKRAFNWKLLIKFFFGWVATLVVAATTSAAFTAQGVYAPFRTDTYQRVADTTELNTTANYIAGNMSVYAAATNNALFAEQANIMLAACNSEAVPNPPTSFDYISTCVETVMNALNITTYPQTA</sequence>
<dbReference type="InParanoid" id="E1ZTD6"/>
<feature type="transmembrane region" description="Helical" evidence="7">
    <location>
        <begin position="390"/>
        <end position="409"/>
    </location>
</feature>
<dbReference type="GO" id="GO:0016020">
    <property type="term" value="C:membrane"/>
    <property type="evidence" value="ECO:0007669"/>
    <property type="project" value="UniProtKB-SubCell"/>
</dbReference>
<dbReference type="Pfam" id="PF01384">
    <property type="entry name" value="PHO4"/>
    <property type="match status" value="1"/>
</dbReference>
<dbReference type="OMA" id="MQAFCIA"/>
<feature type="transmembrane region" description="Helical" evidence="7">
    <location>
        <begin position="186"/>
        <end position="209"/>
    </location>
</feature>
<evidence type="ECO:0000256" key="3">
    <source>
        <dbReference type="ARBA" id="ARBA00022592"/>
    </source>
</evidence>
<feature type="transmembrane region" description="Helical" evidence="7">
    <location>
        <begin position="6"/>
        <end position="26"/>
    </location>
</feature>
<evidence type="ECO:0000256" key="5">
    <source>
        <dbReference type="ARBA" id="ARBA00022989"/>
    </source>
</evidence>
<dbReference type="eggNOG" id="KOG2493">
    <property type="taxonomic scope" value="Eukaryota"/>
</dbReference>
<evidence type="ECO:0000256" key="8">
    <source>
        <dbReference type="SAM" id="MobiDB-lite"/>
    </source>
</evidence>
<feature type="transmembrane region" description="Helical" evidence="7">
    <location>
        <begin position="225"/>
        <end position="247"/>
    </location>
</feature>
<keyword evidence="10" id="KW-1185">Reference proteome</keyword>
<dbReference type="FunCoup" id="E1ZTD6">
    <property type="interactions" value="817"/>
</dbReference>
<dbReference type="KEGG" id="cvr:CHLNCDRAFT_33297"/>
<feature type="transmembrane region" description="Helical" evidence="7">
    <location>
        <begin position="487"/>
        <end position="509"/>
    </location>
</feature>
<feature type="transmembrane region" description="Helical" evidence="7">
    <location>
        <begin position="47"/>
        <end position="66"/>
    </location>
</feature>
<dbReference type="AlphaFoldDB" id="E1ZTD6"/>
<feature type="transmembrane region" description="Helical" evidence="7">
    <location>
        <begin position="86"/>
        <end position="108"/>
    </location>
</feature>
<evidence type="ECO:0000256" key="2">
    <source>
        <dbReference type="ARBA" id="ARBA00022448"/>
    </source>
</evidence>
<protein>
    <recommendedName>
        <fullName evidence="7">Phosphate transporter</fullName>
    </recommendedName>
</protein>
<feature type="transmembrane region" description="Helical" evidence="7">
    <location>
        <begin position="152"/>
        <end position="174"/>
    </location>
</feature>
<dbReference type="GO" id="GO:0035435">
    <property type="term" value="P:phosphate ion transmembrane transport"/>
    <property type="evidence" value="ECO:0007669"/>
    <property type="project" value="TreeGrafter"/>
</dbReference>
<gene>
    <name evidence="9" type="ORF">CHLNCDRAFT_33297</name>
</gene>
<evidence type="ECO:0000256" key="6">
    <source>
        <dbReference type="ARBA" id="ARBA00023136"/>
    </source>
</evidence>
<dbReference type="GO" id="GO:0005315">
    <property type="term" value="F:phosphate transmembrane transporter activity"/>
    <property type="evidence" value="ECO:0007669"/>
    <property type="project" value="InterPro"/>
</dbReference>
<dbReference type="PANTHER" id="PTHR11101">
    <property type="entry name" value="PHOSPHATE TRANSPORTER"/>
    <property type="match status" value="1"/>
</dbReference>
<dbReference type="EMBL" id="GL433871">
    <property type="protein sequence ID" value="EFN50913.1"/>
    <property type="molecule type" value="Genomic_DNA"/>
</dbReference>
<keyword evidence="5 7" id="KW-1133">Transmembrane helix</keyword>
<dbReference type="GeneID" id="17350352"/>
<evidence type="ECO:0000313" key="10">
    <source>
        <dbReference type="Proteomes" id="UP000008141"/>
    </source>
</evidence>